<evidence type="ECO:0000313" key="1">
    <source>
        <dbReference type="EMBL" id="KAF5828388.1"/>
    </source>
</evidence>
<organism evidence="1 2">
    <name type="scientific">Dunaliella salina</name>
    <name type="common">Green alga</name>
    <name type="synonym">Protococcus salinus</name>
    <dbReference type="NCBI Taxonomy" id="3046"/>
    <lineage>
        <taxon>Eukaryota</taxon>
        <taxon>Viridiplantae</taxon>
        <taxon>Chlorophyta</taxon>
        <taxon>core chlorophytes</taxon>
        <taxon>Chlorophyceae</taxon>
        <taxon>CS clade</taxon>
        <taxon>Chlamydomonadales</taxon>
        <taxon>Dunaliellaceae</taxon>
        <taxon>Dunaliella</taxon>
    </lineage>
</organism>
<dbReference type="EMBL" id="MU070310">
    <property type="protein sequence ID" value="KAF5828388.1"/>
    <property type="molecule type" value="Genomic_DNA"/>
</dbReference>
<protein>
    <recommendedName>
        <fullName evidence="3">Encoded protein</fullName>
    </recommendedName>
</protein>
<keyword evidence="2" id="KW-1185">Reference proteome</keyword>
<gene>
    <name evidence="1" type="ORF">DUNSADRAFT_17674</name>
</gene>
<sequence>MARGRKRSSGTKEYWCLCKVCFPIGTRQNAEFGPHAIRTYAFDTCVDHCHKSGSVWREVGAAGLSSALVTSRGGGGSISAPSAASTQEDVHVRSVGKRLRGPAYTIINAEADDCRRKRLHWSALSVPVAKDGRVRTQPVGTLNRAAAGGQKTWVKTSEV</sequence>
<comment type="caution">
    <text evidence="1">The sequence shown here is derived from an EMBL/GenBank/DDBJ whole genome shotgun (WGS) entry which is preliminary data.</text>
</comment>
<accession>A0ABQ7G1A7</accession>
<evidence type="ECO:0000313" key="2">
    <source>
        <dbReference type="Proteomes" id="UP000815325"/>
    </source>
</evidence>
<evidence type="ECO:0008006" key="3">
    <source>
        <dbReference type="Google" id="ProtNLM"/>
    </source>
</evidence>
<dbReference type="Proteomes" id="UP000815325">
    <property type="component" value="Unassembled WGS sequence"/>
</dbReference>
<proteinExistence type="predicted"/>
<reference evidence="1" key="1">
    <citation type="submission" date="2017-08" db="EMBL/GenBank/DDBJ databases">
        <authorList>
            <person name="Polle J.E."/>
            <person name="Barry K."/>
            <person name="Cushman J."/>
            <person name="Schmutz J."/>
            <person name="Tran D."/>
            <person name="Hathwaick L.T."/>
            <person name="Yim W.C."/>
            <person name="Jenkins J."/>
            <person name="Mckie-Krisberg Z.M."/>
            <person name="Prochnik S."/>
            <person name="Lindquist E."/>
            <person name="Dockter R.B."/>
            <person name="Adam C."/>
            <person name="Molina H."/>
            <person name="Bunkerborg J."/>
            <person name="Jin E."/>
            <person name="Buchheim M."/>
            <person name="Magnuson J."/>
        </authorList>
    </citation>
    <scope>NUCLEOTIDE SEQUENCE</scope>
    <source>
        <strain evidence="1">CCAP 19/18</strain>
    </source>
</reference>
<name>A0ABQ7G1A7_DUNSA</name>